<dbReference type="EMBL" id="HACA01015368">
    <property type="protein sequence ID" value="CDW32729.1"/>
    <property type="molecule type" value="Transcribed_RNA"/>
</dbReference>
<feature type="non-terminal residue" evidence="2">
    <location>
        <position position="1"/>
    </location>
</feature>
<reference evidence="2" key="1">
    <citation type="submission" date="2014-05" db="EMBL/GenBank/DDBJ databases">
        <authorList>
            <person name="Chronopoulou M."/>
        </authorList>
    </citation>
    <scope>NUCLEOTIDE SEQUENCE</scope>
    <source>
        <tissue evidence="2">Whole organism</tissue>
    </source>
</reference>
<protein>
    <submittedName>
        <fullName evidence="2">Uncharacterized protein</fullName>
    </submittedName>
</protein>
<dbReference type="AlphaFoldDB" id="A0A0K2U348"/>
<keyword evidence="1" id="KW-0472">Membrane</keyword>
<accession>A0A0K2U348</accession>
<keyword evidence="1" id="KW-1133">Transmembrane helix</keyword>
<name>A0A0K2U348_LEPSM</name>
<evidence type="ECO:0000256" key="1">
    <source>
        <dbReference type="SAM" id="Phobius"/>
    </source>
</evidence>
<organism evidence="2">
    <name type="scientific">Lepeophtheirus salmonis</name>
    <name type="common">Salmon louse</name>
    <name type="synonym">Caligus salmonis</name>
    <dbReference type="NCBI Taxonomy" id="72036"/>
    <lineage>
        <taxon>Eukaryota</taxon>
        <taxon>Metazoa</taxon>
        <taxon>Ecdysozoa</taxon>
        <taxon>Arthropoda</taxon>
        <taxon>Crustacea</taxon>
        <taxon>Multicrustacea</taxon>
        <taxon>Hexanauplia</taxon>
        <taxon>Copepoda</taxon>
        <taxon>Siphonostomatoida</taxon>
        <taxon>Caligidae</taxon>
        <taxon>Lepeophtheirus</taxon>
    </lineage>
</organism>
<keyword evidence="1" id="KW-0812">Transmembrane</keyword>
<proteinExistence type="predicted"/>
<evidence type="ECO:0000313" key="2">
    <source>
        <dbReference type="EMBL" id="CDW32729.1"/>
    </source>
</evidence>
<feature type="transmembrane region" description="Helical" evidence="1">
    <location>
        <begin position="30"/>
        <end position="48"/>
    </location>
</feature>
<feature type="non-terminal residue" evidence="2">
    <location>
        <position position="66"/>
    </location>
</feature>
<sequence length="66" mass="8000">VTILGCNKHIIGHKTNHQRYFQTLYSGERFYLFFGIHFSIVFYIFFTFNQLKRSINSKGRIFVQYN</sequence>